<dbReference type="Pfam" id="PF05686">
    <property type="entry name" value="Glyco_transf_90"/>
    <property type="match status" value="1"/>
</dbReference>
<dbReference type="InterPro" id="IPR006598">
    <property type="entry name" value="CAP10"/>
</dbReference>
<dbReference type="Proteomes" id="UP000266152">
    <property type="component" value="Unassembled WGS sequence"/>
</dbReference>
<keyword evidence="2" id="KW-0472">Membrane</keyword>
<dbReference type="PANTHER" id="PTHR12203">
    <property type="entry name" value="KDEL LYS-ASP-GLU-LEU CONTAINING - RELATED"/>
    <property type="match status" value="1"/>
</dbReference>
<dbReference type="SMART" id="SM00672">
    <property type="entry name" value="CAP10"/>
    <property type="match status" value="1"/>
</dbReference>
<comment type="caution">
    <text evidence="4">The sequence shown here is derived from an EMBL/GenBank/DDBJ whole genome shotgun (WGS) entry which is preliminary data.</text>
</comment>
<feature type="transmembrane region" description="Helical" evidence="2">
    <location>
        <begin position="129"/>
        <end position="148"/>
    </location>
</feature>
<dbReference type="EMBL" id="PXOF01000077">
    <property type="protein sequence ID" value="RGP67975.1"/>
    <property type="molecule type" value="Genomic_DNA"/>
</dbReference>
<name>A0A395S6V7_FUSSP</name>
<reference evidence="4 5" key="1">
    <citation type="journal article" date="2018" name="PLoS Pathog.">
        <title>Evolution of structural diversity of trichothecenes, a family of toxins produced by plant pathogenic and entomopathogenic fungi.</title>
        <authorList>
            <person name="Proctor R.H."/>
            <person name="McCormick S.P."/>
            <person name="Kim H.S."/>
            <person name="Cardoza R.E."/>
            <person name="Stanley A.M."/>
            <person name="Lindo L."/>
            <person name="Kelly A."/>
            <person name="Brown D.W."/>
            <person name="Lee T."/>
            <person name="Vaughan M.M."/>
            <person name="Alexander N.J."/>
            <person name="Busman M."/>
            <person name="Gutierrez S."/>
        </authorList>
    </citation>
    <scope>NUCLEOTIDE SEQUENCE [LARGE SCALE GENOMIC DNA]</scope>
    <source>
        <strain evidence="4 5">NRRL 3299</strain>
    </source>
</reference>
<keyword evidence="5" id="KW-1185">Reference proteome</keyword>
<feature type="coiled-coil region" evidence="1">
    <location>
        <begin position="1064"/>
        <end position="1098"/>
    </location>
</feature>
<keyword evidence="2" id="KW-0812">Transmembrane</keyword>
<dbReference type="InterPro" id="IPR051091">
    <property type="entry name" value="O-Glucosyltr/Glycosyltrsf_90"/>
</dbReference>
<proteinExistence type="predicted"/>
<keyword evidence="1" id="KW-0175">Coiled coil</keyword>
<organism evidence="4 5">
    <name type="scientific">Fusarium sporotrichioides</name>
    <dbReference type="NCBI Taxonomy" id="5514"/>
    <lineage>
        <taxon>Eukaryota</taxon>
        <taxon>Fungi</taxon>
        <taxon>Dikarya</taxon>
        <taxon>Ascomycota</taxon>
        <taxon>Pezizomycotina</taxon>
        <taxon>Sordariomycetes</taxon>
        <taxon>Hypocreomycetidae</taxon>
        <taxon>Hypocreales</taxon>
        <taxon>Nectriaceae</taxon>
        <taxon>Fusarium</taxon>
    </lineage>
</organism>
<evidence type="ECO:0000256" key="1">
    <source>
        <dbReference type="SAM" id="Coils"/>
    </source>
</evidence>
<feature type="transmembrane region" description="Helical" evidence="2">
    <location>
        <begin position="154"/>
        <end position="173"/>
    </location>
</feature>
<protein>
    <recommendedName>
        <fullName evidence="3">Glycosyl transferase CAP10 domain-containing protein</fullName>
    </recommendedName>
</protein>
<dbReference type="AlphaFoldDB" id="A0A395S6V7"/>
<feature type="transmembrane region" description="Helical" evidence="2">
    <location>
        <begin position="99"/>
        <end position="117"/>
    </location>
</feature>
<evidence type="ECO:0000313" key="5">
    <source>
        <dbReference type="Proteomes" id="UP000266152"/>
    </source>
</evidence>
<keyword evidence="2" id="KW-1133">Transmembrane helix</keyword>
<evidence type="ECO:0000259" key="3">
    <source>
        <dbReference type="SMART" id="SM00672"/>
    </source>
</evidence>
<accession>A0A395S6V7</accession>
<sequence length="1169" mass="131137">MSILKHLDPVVGSATGAILFTALTQYYPARRLELCSEIVCWAIVPFLFKYFPSSGSNPTLPFEQKHESKKQNQSAISHWFVAAGIAAAAFYRAESNITGLYPALTPLLIGVHTYFSPRTTNSDPRIRPPLINAGWGAVLTAIPAVIALSNGDLLRSLVSIILVVSLLLVYSLLTPGSKLGLPPIDIEICIEDISFRTACLLLVSIATQIIILGPPTSDIVTVLISGSFKAAAWFFIIQTANQTSWSIAPTIGTFALACTRDPSSQSSQLQAISHVFVSAVSLFQTIQFLPKQAKGKSVIWLFLSTSVLPFALNEYMIREAQTATIETFSDIQPHPVEILAGRAMEKFETMMGNQSETHEAAAIEYKRRYHIDPPPGFEGWFQFARQHQSPIIDDFSIIFDSISPFLKLSGKEVLEVMTALYKTPGSEVWLCDFLGRTSTMKCKHPNRSYDRHYSLLFNRLLHDLPGVIPNVKLLINHFDEPRIMTNSMEGDQDNHLNLMDMSQQPTWDTLTKSCLTSRAKFDGTVNNIMTSGIPFVENHLTESDLCQHPGYKDLHGAFISPKTFPLIEGSVPVLSTGAYSPMGDILFPSPAYIEKEFQYDDSHDLPWSDKTNNLYWRGSTTGGYAHDGRWRDYQRQRFVAMAQNLGHQKHSYLRRVEDSISAVKSGFLNGRLFDVGFTRIFQCDRKFCRDQSTYFDVKSWADKDRAFSSKLAFDLDGNGISGRYYKLLSSNSLPLKQALLREWHDERLMPWVHYIPVSQSLNELPELVTYLTSTEKGQTLAEDIANRGKEWMGRAATKHIFVEDKAKIRKFAPVKKWIDYHATTGSPVQQIVAQYGNEAVYHSVMQLLSDRVYKSTSIASQRFPDLSESSTSQTIATAPIDEDATISGKAALNDITQIHEDVSQNAFNAVGSTKAVHHTSDRTLSGEVGIPLLFPVHLPFPVEHLLMEKLQRILELACYQYGVKQIPGIMQKQGWDCPESVELSKWAEILGCEGNLERQENGKPLAELLPSIARIRHSAVHRLRTDSTGLERFLADSEEFAAVLGDNIYKKAISQLRLEVLSTLAELTRNKESIQLQLKKAQQEIAAKRTQLDQEERESLRQMEREDIKYRARAGERLERALHTLGDVNVASKNEDTVPNSMSGDEVVFIPDDDSEFDHAEQFEDCSEV</sequence>
<feature type="domain" description="Glycosyl transferase CAP10" evidence="3">
    <location>
        <begin position="558"/>
        <end position="812"/>
    </location>
</feature>
<evidence type="ECO:0000256" key="2">
    <source>
        <dbReference type="SAM" id="Phobius"/>
    </source>
</evidence>
<evidence type="ECO:0000313" key="4">
    <source>
        <dbReference type="EMBL" id="RGP67975.1"/>
    </source>
</evidence>
<dbReference type="PANTHER" id="PTHR12203:SF61">
    <property type="entry name" value="CAPSULE PROTEIN"/>
    <property type="match status" value="1"/>
</dbReference>
<gene>
    <name evidence="4" type="ORF">FSPOR_5636</name>
</gene>